<reference evidence="1 2" key="1">
    <citation type="journal article" date="2022" name="Genome Biol. Evol.">
        <title>The Spruce Budworm Genome: Reconstructing the Evolutionary History of Antifreeze Proteins.</title>
        <authorList>
            <person name="Beliveau C."/>
            <person name="Gagne P."/>
            <person name="Picq S."/>
            <person name="Vernygora O."/>
            <person name="Keeling C.I."/>
            <person name="Pinkney K."/>
            <person name="Doucet D."/>
            <person name="Wen F."/>
            <person name="Johnston J.S."/>
            <person name="Maaroufi H."/>
            <person name="Boyle B."/>
            <person name="Laroche J."/>
            <person name="Dewar K."/>
            <person name="Juretic N."/>
            <person name="Blackburn G."/>
            <person name="Nisole A."/>
            <person name="Brunet B."/>
            <person name="Brandao M."/>
            <person name="Lumley L."/>
            <person name="Duan J."/>
            <person name="Quan G."/>
            <person name="Lucarotti C.J."/>
            <person name="Roe A.D."/>
            <person name="Sperling F.A.H."/>
            <person name="Levesque R.C."/>
            <person name="Cusson M."/>
        </authorList>
    </citation>
    <scope>NUCLEOTIDE SEQUENCE [LARGE SCALE GENOMIC DNA]</scope>
    <source>
        <strain evidence="1">Glfc:IPQL:Cfum</strain>
    </source>
</reference>
<accession>A0ACC0JP05</accession>
<dbReference type="Proteomes" id="UP001064048">
    <property type="component" value="Chromosome 8"/>
</dbReference>
<keyword evidence="2" id="KW-1185">Reference proteome</keyword>
<comment type="caution">
    <text evidence="1">The sequence shown here is derived from an EMBL/GenBank/DDBJ whole genome shotgun (WGS) entry which is preliminary data.</text>
</comment>
<protein>
    <submittedName>
        <fullName evidence="1">Uncharacterized protein</fullName>
    </submittedName>
</protein>
<dbReference type="EMBL" id="CM046108">
    <property type="protein sequence ID" value="KAI8425870.1"/>
    <property type="molecule type" value="Genomic_DNA"/>
</dbReference>
<proteinExistence type="predicted"/>
<evidence type="ECO:0000313" key="1">
    <source>
        <dbReference type="EMBL" id="KAI8425870.1"/>
    </source>
</evidence>
<organism evidence="1 2">
    <name type="scientific">Choristoneura fumiferana</name>
    <name type="common">Spruce budworm moth</name>
    <name type="synonym">Archips fumiferana</name>
    <dbReference type="NCBI Taxonomy" id="7141"/>
    <lineage>
        <taxon>Eukaryota</taxon>
        <taxon>Metazoa</taxon>
        <taxon>Ecdysozoa</taxon>
        <taxon>Arthropoda</taxon>
        <taxon>Hexapoda</taxon>
        <taxon>Insecta</taxon>
        <taxon>Pterygota</taxon>
        <taxon>Neoptera</taxon>
        <taxon>Endopterygota</taxon>
        <taxon>Lepidoptera</taxon>
        <taxon>Glossata</taxon>
        <taxon>Ditrysia</taxon>
        <taxon>Tortricoidea</taxon>
        <taxon>Tortricidae</taxon>
        <taxon>Tortricinae</taxon>
        <taxon>Choristoneura</taxon>
    </lineage>
</organism>
<gene>
    <name evidence="1" type="ORF">MSG28_004890</name>
</gene>
<sequence length="396" mass="45146">MHSRNCSPFVECSSSSVGDEVATTSKKKVKPPKDNFGSEESEDSEDDEAGLPVIPRALRAIMETPEDDVTGIEESPRQLSQPPYEPGAFLDFKWSSFANPPTLSYLRRKSVSYGNTGPTAAYTDPYVIFINIWDRQFMEHIVAETNKYAQLLAQQLFLNNKLGPTSISDWKDTTVDELYVFFALTIAMGIVAKGRLVDYWNANSRIFITPGFRVYTPLRRYQLLWQCLHFRDNKDISTKNLSVSEAKLFKIHPVLDHLNGHFQSMYNLQQNIALDESLLLLKGWLDSNQCFPNKAAATGIKTYEVCEPQTSYLRRFAVHVHKRTKNAIPNSDSLEAYFPSVVLKLLRGLENRGHTVWMDNFYNSPALARKLKSLRFDCVGTLRTNRQFVPQLLRSP</sequence>
<evidence type="ECO:0000313" key="2">
    <source>
        <dbReference type="Proteomes" id="UP001064048"/>
    </source>
</evidence>
<name>A0ACC0JP05_CHOFU</name>